<feature type="domain" description="DUF1985" evidence="1">
    <location>
        <begin position="2"/>
        <end position="82"/>
    </location>
</feature>
<evidence type="ECO:0000313" key="3">
    <source>
        <dbReference type="Proteomes" id="UP001281410"/>
    </source>
</evidence>
<reference evidence="2" key="1">
    <citation type="journal article" date="2023" name="Plant J.">
        <title>Genome sequences and population genomics provide insights into the demographic history, inbreeding, and mutation load of two 'living fossil' tree species of Dipteronia.</title>
        <authorList>
            <person name="Feng Y."/>
            <person name="Comes H.P."/>
            <person name="Chen J."/>
            <person name="Zhu S."/>
            <person name="Lu R."/>
            <person name="Zhang X."/>
            <person name="Li P."/>
            <person name="Qiu J."/>
            <person name="Olsen K.M."/>
            <person name="Qiu Y."/>
        </authorList>
    </citation>
    <scope>NUCLEOTIDE SEQUENCE</scope>
    <source>
        <strain evidence="2">NBL</strain>
    </source>
</reference>
<evidence type="ECO:0000313" key="2">
    <source>
        <dbReference type="EMBL" id="KAK3219216.1"/>
    </source>
</evidence>
<organism evidence="2 3">
    <name type="scientific">Dipteronia sinensis</name>
    <dbReference type="NCBI Taxonomy" id="43782"/>
    <lineage>
        <taxon>Eukaryota</taxon>
        <taxon>Viridiplantae</taxon>
        <taxon>Streptophyta</taxon>
        <taxon>Embryophyta</taxon>
        <taxon>Tracheophyta</taxon>
        <taxon>Spermatophyta</taxon>
        <taxon>Magnoliopsida</taxon>
        <taxon>eudicotyledons</taxon>
        <taxon>Gunneridae</taxon>
        <taxon>Pentapetalae</taxon>
        <taxon>rosids</taxon>
        <taxon>malvids</taxon>
        <taxon>Sapindales</taxon>
        <taxon>Sapindaceae</taxon>
        <taxon>Hippocastanoideae</taxon>
        <taxon>Acereae</taxon>
        <taxon>Dipteronia</taxon>
    </lineage>
</organism>
<name>A0AAE0E8R6_9ROSI</name>
<evidence type="ECO:0000259" key="1">
    <source>
        <dbReference type="Pfam" id="PF09331"/>
    </source>
</evidence>
<dbReference type="EMBL" id="JANJYJ010000004">
    <property type="protein sequence ID" value="KAK3219216.1"/>
    <property type="molecule type" value="Genomic_DNA"/>
</dbReference>
<sequence>MVEFCLITGLKFEAISDTDVFDEVENGIHQSYFGGRDVVTFSELDDQIQQGQWEQPFDAVKLCLLLMVNCVIHGLDERHYVPIWQMFVEAELTHTEAERGQWYYKRINERGST</sequence>
<accession>A0AAE0E8R6</accession>
<dbReference type="AlphaFoldDB" id="A0AAE0E8R6"/>
<protein>
    <recommendedName>
        <fullName evidence="1">DUF1985 domain-containing protein</fullName>
    </recommendedName>
</protein>
<keyword evidence="3" id="KW-1185">Reference proteome</keyword>
<dbReference type="Pfam" id="PF09331">
    <property type="entry name" value="DUF1985"/>
    <property type="match status" value="1"/>
</dbReference>
<gene>
    <name evidence="2" type="ORF">Dsin_013186</name>
</gene>
<dbReference type="PANTHER" id="PTHR48449">
    <property type="entry name" value="DUF1985 DOMAIN-CONTAINING PROTEIN"/>
    <property type="match status" value="1"/>
</dbReference>
<comment type="caution">
    <text evidence="2">The sequence shown here is derived from an EMBL/GenBank/DDBJ whole genome shotgun (WGS) entry which is preliminary data.</text>
</comment>
<dbReference type="PANTHER" id="PTHR48449:SF1">
    <property type="entry name" value="DUF1985 DOMAIN-CONTAINING PROTEIN"/>
    <property type="match status" value="1"/>
</dbReference>
<proteinExistence type="predicted"/>
<dbReference type="Proteomes" id="UP001281410">
    <property type="component" value="Unassembled WGS sequence"/>
</dbReference>
<dbReference type="InterPro" id="IPR015410">
    <property type="entry name" value="DUF1985"/>
</dbReference>